<name>A0ABQ9I6T3_9NEOP</name>
<dbReference type="InterPro" id="IPR000477">
    <property type="entry name" value="RT_dom"/>
</dbReference>
<dbReference type="InterPro" id="IPR050951">
    <property type="entry name" value="Retrovirus_Pol_polyprotein"/>
</dbReference>
<evidence type="ECO:0000256" key="4">
    <source>
        <dbReference type="ARBA" id="ARBA00022759"/>
    </source>
</evidence>
<keyword evidence="2" id="KW-0548">Nucleotidyltransferase</keyword>
<evidence type="ECO:0000256" key="1">
    <source>
        <dbReference type="ARBA" id="ARBA00022679"/>
    </source>
</evidence>
<evidence type="ECO:0000256" key="5">
    <source>
        <dbReference type="ARBA" id="ARBA00022801"/>
    </source>
</evidence>
<dbReference type="Pfam" id="PF00078">
    <property type="entry name" value="RVT_1"/>
    <property type="match status" value="1"/>
</dbReference>
<evidence type="ECO:0000256" key="3">
    <source>
        <dbReference type="ARBA" id="ARBA00022722"/>
    </source>
</evidence>
<dbReference type="InterPro" id="IPR041373">
    <property type="entry name" value="RT_RNaseH"/>
</dbReference>
<accession>A0ABQ9I6T3</accession>
<dbReference type="EMBL" id="JARBHB010000002">
    <property type="protein sequence ID" value="KAJ8892347.1"/>
    <property type="molecule type" value="Genomic_DNA"/>
</dbReference>
<evidence type="ECO:0000313" key="10">
    <source>
        <dbReference type="Proteomes" id="UP001159363"/>
    </source>
</evidence>
<comment type="caution">
    <text evidence="9">The sequence shown here is derived from an EMBL/GenBank/DDBJ whole genome shotgun (WGS) entry which is preliminary data.</text>
</comment>
<dbReference type="InterPro" id="IPR043128">
    <property type="entry name" value="Rev_trsase/Diguanyl_cyclase"/>
</dbReference>
<evidence type="ECO:0000313" key="9">
    <source>
        <dbReference type="EMBL" id="KAJ8892347.1"/>
    </source>
</evidence>
<keyword evidence="1" id="KW-0808">Transferase</keyword>
<sequence>MPANCPAIPTFLQGTEPFENYIERLNLYFKVAETKETAKVAVLGITLPPEIYAVYSNAGSKKLNVTKYITAIKFIATTCKYWNFLDKALRDRLSRWLGSCWLTLKSLSLLVARDLSAPALLGRDWLAALQPGWQDHLLANSQVLSMHVVGTSGVANRAEVLVYLKSKYTKAFSVVNNDRPISGFKVSINLKGSAIPVFHRAYDVPYALVQNVKELFKLEQAGIISHVKSSPWASPIIAVPKNIPCLKQMIFSTNGCQVFCHLNLTQVYLQLEIEEPCRELLTINTINRLYRFNRLVFGLASAPAIFQSVIKSILFKIGNVAAYLDDILIGGKDRQECAKNLNLVLAKLDAYNVKINTDKSEFFVSSLEFLGFKFSGQGKSPTKSKLKEIMATPIPTDTTQLKLYLSLLNYYRQFIPICSKPSTTCYAKMFHGSECLSVSQPSTKAKQSFLKKALLVVFFYPTKEIVLHVDSSGYGVGAVLSHIIDGIECPTAFESATLTTAQRNYSQLDKKVLAVIFGFHKYLCGHPFTIVSDRQPLMSLFSEVKKLPQMVSSRILRWAVILSAYNYSIVYKKGQHIP</sequence>
<dbReference type="CDD" id="cd01647">
    <property type="entry name" value="RT_LTR"/>
    <property type="match status" value="1"/>
</dbReference>
<dbReference type="PANTHER" id="PTHR37984:SF13">
    <property type="entry name" value="RIBONUCLEASE H"/>
    <property type="match status" value="1"/>
</dbReference>
<reference evidence="9 10" key="1">
    <citation type="submission" date="2023-02" db="EMBL/GenBank/DDBJ databases">
        <title>LHISI_Scaffold_Assembly.</title>
        <authorList>
            <person name="Stuart O.P."/>
            <person name="Cleave R."/>
            <person name="Magrath M.J.L."/>
            <person name="Mikheyev A.S."/>
        </authorList>
    </citation>
    <scope>NUCLEOTIDE SEQUENCE [LARGE SCALE GENOMIC DNA]</scope>
    <source>
        <strain evidence="9">Daus_M_001</strain>
        <tissue evidence="9">Leg muscle</tissue>
    </source>
</reference>
<evidence type="ECO:0000259" key="8">
    <source>
        <dbReference type="Pfam" id="PF17917"/>
    </source>
</evidence>
<keyword evidence="5" id="KW-0378">Hydrolase</keyword>
<dbReference type="Gene3D" id="3.10.10.10">
    <property type="entry name" value="HIV Type 1 Reverse Transcriptase, subunit A, domain 1"/>
    <property type="match status" value="1"/>
</dbReference>
<dbReference type="SUPFAM" id="SSF56672">
    <property type="entry name" value="DNA/RNA polymerases"/>
    <property type="match status" value="1"/>
</dbReference>
<organism evidence="9 10">
    <name type="scientific">Dryococelus australis</name>
    <dbReference type="NCBI Taxonomy" id="614101"/>
    <lineage>
        <taxon>Eukaryota</taxon>
        <taxon>Metazoa</taxon>
        <taxon>Ecdysozoa</taxon>
        <taxon>Arthropoda</taxon>
        <taxon>Hexapoda</taxon>
        <taxon>Insecta</taxon>
        <taxon>Pterygota</taxon>
        <taxon>Neoptera</taxon>
        <taxon>Polyneoptera</taxon>
        <taxon>Phasmatodea</taxon>
        <taxon>Verophasmatodea</taxon>
        <taxon>Anareolatae</taxon>
        <taxon>Phasmatidae</taxon>
        <taxon>Eurycanthinae</taxon>
        <taxon>Dryococelus</taxon>
    </lineage>
</organism>
<dbReference type="Proteomes" id="UP001159363">
    <property type="component" value="Chromosome 2"/>
</dbReference>
<evidence type="ECO:0000256" key="2">
    <source>
        <dbReference type="ARBA" id="ARBA00022695"/>
    </source>
</evidence>
<keyword evidence="4" id="KW-0255">Endonuclease</keyword>
<dbReference type="InterPro" id="IPR043502">
    <property type="entry name" value="DNA/RNA_pol_sf"/>
</dbReference>
<dbReference type="PANTHER" id="PTHR37984">
    <property type="entry name" value="PROTEIN CBG26694"/>
    <property type="match status" value="1"/>
</dbReference>
<keyword evidence="3" id="KW-0540">Nuclease</keyword>
<evidence type="ECO:0000259" key="7">
    <source>
        <dbReference type="Pfam" id="PF00078"/>
    </source>
</evidence>
<proteinExistence type="predicted"/>
<gene>
    <name evidence="9" type="ORF">PR048_004927</name>
</gene>
<evidence type="ECO:0008006" key="11">
    <source>
        <dbReference type="Google" id="ProtNLM"/>
    </source>
</evidence>
<feature type="domain" description="Reverse transcriptase RNase H-like" evidence="8">
    <location>
        <begin position="461"/>
        <end position="565"/>
    </location>
</feature>
<dbReference type="Pfam" id="PF17917">
    <property type="entry name" value="RT_RNaseH"/>
    <property type="match status" value="1"/>
</dbReference>
<evidence type="ECO:0000256" key="6">
    <source>
        <dbReference type="ARBA" id="ARBA00022918"/>
    </source>
</evidence>
<keyword evidence="10" id="KW-1185">Reference proteome</keyword>
<feature type="domain" description="Reverse transcriptase" evidence="7">
    <location>
        <begin position="245"/>
        <end position="374"/>
    </location>
</feature>
<dbReference type="Gene3D" id="3.30.70.270">
    <property type="match status" value="2"/>
</dbReference>
<protein>
    <recommendedName>
        <fullName evidence="11">Reverse transcriptase domain-containing protein</fullName>
    </recommendedName>
</protein>
<dbReference type="CDD" id="cd09274">
    <property type="entry name" value="RNase_HI_RT_Ty3"/>
    <property type="match status" value="1"/>
</dbReference>
<keyword evidence="6" id="KW-0695">RNA-directed DNA polymerase</keyword>